<feature type="compositionally biased region" description="Basic and acidic residues" evidence="1">
    <location>
        <begin position="74"/>
        <end position="88"/>
    </location>
</feature>
<protein>
    <submittedName>
        <fullName evidence="2">Uncharacterized protein</fullName>
    </submittedName>
</protein>
<name>A0AAV5S2R4_MAUHU</name>
<dbReference type="AlphaFoldDB" id="A0AAV5S2R4"/>
<organism evidence="2 3">
    <name type="scientific">Maudiozyma humilis</name>
    <name type="common">Sour dough yeast</name>
    <name type="synonym">Kazachstania humilis</name>
    <dbReference type="NCBI Taxonomy" id="51915"/>
    <lineage>
        <taxon>Eukaryota</taxon>
        <taxon>Fungi</taxon>
        <taxon>Dikarya</taxon>
        <taxon>Ascomycota</taxon>
        <taxon>Saccharomycotina</taxon>
        <taxon>Saccharomycetes</taxon>
        <taxon>Saccharomycetales</taxon>
        <taxon>Saccharomycetaceae</taxon>
        <taxon>Maudiozyma</taxon>
    </lineage>
</organism>
<comment type="caution">
    <text evidence="2">The sequence shown here is derived from an EMBL/GenBank/DDBJ whole genome shotgun (WGS) entry which is preliminary data.</text>
</comment>
<feature type="region of interest" description="Disordered" evidence="1">
    <location>
        <begin position="73"/>
        <end position="106"/>
    </location>
</feature>
<sequence length="106" mass="11755">MQNNVAQVHNARTSRSAFLLSVNAQQLSVVEAHVSDLERQNLCRRVSHVRRGPDAPAQARRIENSAERFAGAVLKRDKCPDAGEEKSRNQGGQVPETNSGGHWDKR</sequence>
<evidence type="ECO:0000313" key="3">
    <source>
        <dbReference type="Proteomes" id="UP001377567"/>
    </source>
</evidence>
<dbReference type="EMBL" id="BTGD01000016">
    <property type="protein sequence ID" value="GMM57902.1"/>
    <property type="molecule type" value="Genomic_DNA"/>
</dbReference>
<dbReference type="Proteomes" id="UP001377567">
    <property type="component" value="Unassembled WGS sequence"/>
</dbReference>
<accession>A0AAV5S2R4</accession>
<reference evidence="2 3" key="1">
    <citation type="journal article" date="2023" name="Elife">
        <title>Identification of key yeast species and microbe-microbe interactions impacting larval growth of Drosophila in the wild.</title>
        <authorList>
            <person name="Mure A."/>
            <person name="Sugiura Y."/>
            <person name="Maeda R."/>
            <person name="Honda K."/>
            <person name="Sakurai N."/>
            <person name="Takahashi Y."/>
            <person name="Watada M."/>
            <person name="Katoh T."/>
            <person name="Gotoh A."/>
            <person name="Gotoh Y."/>
            <person name="Taniguchi I."/>
            <person name="Nakamura K."/>
            <person name="Hayashi T."/>
            <person name="Katayama T."/>
            <person name="Uemura T."/>
            <person name="Hattori Y."/>
        </authorList>
    </citation>
    <scope>NUCLEOTIDE SEQUENCE [LARGE SCALE GENOMIC DNA]</scope>
    <source>
        <strain evidence="2 3">KH-74</strain>
    </source>
</reference>
<proteinExistence type="predicted"/>
<gene>
    <name evidence="2" type="ORF">DAKH74_045180</name>
</gene>
<keyword evidence="3" id="KW-1185">Reference proteome</keyword>
<evidence type="ECO:0000313" key="2">
    <source>
        <dbReference type="EMBL" id="GMM57902.1"/>
    </source>
</evidence>
<evidence type="ECO:0000256" key="1">
    <source>
        <dbReference type="SAM" id="MobiDB-lite"/>
    </source>
</evidence>
<feature type="compositionally biased region" description="Polar residues" evidence="1">
    <location>
        <begin position="89"/>
        <end position="100"/>
    </location>
</feature>